<name>A0AA40F8Z6_9PEZI</name>
<evidence type="ECO:0000313" key="6">
    <source>
        <dbReference type="EMBL" id="KAK0753325.1"/>
    </source>
</evidence>
<evidence type="ECO:0000256" key="2">
    <source>
        <dbReference type="RuleBase" id="RU000682"/>
    </source>
</evidence>
<comment type="caution">
    <text evidence="6">The sequence shown here is derived from an EMBL/GenBank/DDBJ whole genome shotgun (WGS) entry which is preliminary data.</text>
</comment>
<dbReference type="GO" id="GO:0005634">
    <property type="term" value="C:nucleus"/>
    <property type="evidence" value="ECO:0007669"/>
    <property type="project" value="UniProtKB-SubCell"/>
</dbReference>
<dbReference type="InterPro" id="IPR001356">
    <property type="entry name" value="HD"/>
</dbReference>
<gene>
    <name evidence="6" type="ORF">B0T18DRAFT_313270</name>
</gene>
<dbReference type="InterPro" id="IPR036873">
    <property type="entry name" value="Rhodanese-like_dom_sf"/>
</dbReference>
<feature type="compositionally biased region" description="Low complexity" evidence="3">
    <location>
        <begin position="344"/>
        <end position="359"/>
    </location>
</feature>
<dbReference type="PROSITE" id="PS50071">
    <property type="entry name" value="HOMEOBOX_2"/>
    <property type="match status" value="1"/>
</dbReference>
<feature type="compositionally biased region" description="Polar residues" evidence="3">
    <location>
        <begin position="447"/>
        <end position="481"/>
    </location>
</feature>
<dbReference type="CDD" id="cd00086">
    <property type="entry name" value="homeodomain"/>
    <property type="match status" value="1"/>
</dbReference>
<dbReference type="EMBL" id="JAUKUD010000001">
    <property type="protein sequence ID" value="KAK0753325.1"/>
    <property type="molecule type" value="Genomic_DNA"/>
</dbReference>
<keyword evidence="7" id="KW-1185">Reference proteome</keyword>
<comment type="subcellular location">
    <subcellularLocation>
        <location evidence="1 2">Nucleus</location>
    </subcellularLocation>
</comment>
<feature type="compositionally biased region" description="Basic and acidic residues" evidence="3">
    <location>
        <begin position="933"/>
        <end position="951"/>
    </location>
</feature>
<feature type="region of interest" description="Disordered" evidence="3">
    <location>
        <begin position="344"/>
        <end position="426"/>
    </location>
</feature>
<dbReference type="Pfam" id="PF00581">
    <property type="entry name" value="Rhodanese"/>
    <property type="match status" value="1"/>
</dbReference>
<evidence type="ECO:0000256" key="3">
    <source>
        <dbReference type="SAM" id="MobiDB-lite"/>
    </source>
</evidence>
<evidence type="ECO:0000259" key="4">
    <source>
        <dbReference type="PROSITE" id="PS50071"/>
    </source>
</evidence>
<feature type="compositionally biased region" description="Basic and acidic residues" evidence="3">
    <location>
        <begin position="381"/>
        <end position="400"/>
    </location>
</feature>
<dbReference type="InterPro" id="IPR009057">
    <property type="entry name" value="Homeodomain-like_sf"/>
</dbReference>
<feature type="DNA-binding region" description="Homeobox" evidence="1">
    <location>
        <begin position="508"/>
        <end position="559"/>
    </location>
</feature>
<feature type="region of interest" description="Disordered" evidence="3">
    <location>
        <begin position="902"/>
        <end position="973"/>
    </location>
</feature>
<dbReference type="GO" id="GO:0003677">
    <property type="term" value="F:DNA binding"/>
    <property type="evidence" value="ECO:0007669"/>
    <property type="project" value="UniProtKB-UniRule"/>
</dbReference>
<dbReference type="Gene3D" id="1.10.10.60">
    <property type="entry name" value="Homeodomain-like"/>
    <property type="match status" value="1"/>
</dbReference>
<evidence type="ECO:0000259" key="5">
    <source>
        <dbReference type="PROSITE" id="PS50206"/>
    </source>
</evidence>
<protein>
    <recommendedName>
        <fullName evidence="8">Homeobox domain-containing protein</fullName>
    </recommendedName>
</protein>
<feature type="domain" description="Homeobox" evidence="4">
    <location>
        <begin position="506"/>
        <end position="558"/>
    </location>
</feature>
<keyword evidence="1 2" id="KW-0371">Homeobox</keyword>
<reference evidence="6" key="1">
    <citation type="submission" date="2023-06" db="EMBL/GenBank/DDBJ databases">
        <title>Genome-scale phylogeny and comparative genomics of the fungal order Sordariales.</title>
        <authorList>
            <consortium name="Lawrence Berkeley National Laboratory"/>
            <person name="Hensen N."/>
            <person name="Bonometti L."/>
            <person name="Westerberg I."/>
            <person name="Brannstrom I.O."/>
            <person name="Guillou S."/>
            <person name="Cros-Aarteil S."/>
            <person name="Calhoun S."/>
            <person name="Haridas S."/>
            <person name="Kuo A."/>
            <person name="Mondo S."/>
            <person name="Pangilinan J."/>
            <person name="Riley R."/>
            <person name="LaButti K."/>
            <person name="Andreopoulos B."/>
            <person name="Lipzen A."/>
            <person name="Chen C."/>
            <person name="Yanf M."/>
            <person name="Daum C."/>
            <person name="Ng V."/>
            <person name="Clum A."/>
            <person name="Steindorff A."/>
            <person name="Ohm R."/>
            <person name="Martin F."/>
            <person name="Silar P."/>
            <person name="Natvig D."/>
            <person name="Lalanne C."/>
            <person name="Gautier V."/>
            <person name="Ament-velasquez S.L."/>
            <person name="Kruys A."/>
            <person name="Hutchinson M.I."/>
            <person name="Powell A.J."/>
            <person name="Barry K."/>
            <person name="Miller A.N."/>
            <person name="Grigoriev I.V."/>
            <person name="Debuchy R."/>
            <person name="Gladieux P."/>
            <person name="Thoren M.H."/>
            <person name="Johannesson H."/>
        </authorList>
    </citation>
    <scope>NUCLEOTIDE SEQUENCE</scope>
    <source>
        <strain evidence="6">SMH3187-1</strain>
    </source>
</reference>
<organism evidence="6 7">
    <name type="scientific">Schizothecium vesticola</name>
    <dbReference type="NCBI Taxonomy" id="314040"/>
    <lineage>
        <taxon>Eukaryota</taxon>
        <taxon>Fungi</taxon>
        <taxon>Dikarya</taxon>
        <taxon>Ascomycota</taxon>
        <taxon>Pezizomycotina</taxon>
        <taxon>Sordariomycetes</taxon>
        <taxon>Sordariomycetidae</taxon>
        <taxon>Sordariales</taxon>
        <taxon>Schizotheciaceae</taxon>
        <taxon>Schizothecium</taxon>
    </lineage>
</organism>
<dbReference type="Pfam" id="PF00046">
    <property type="entry name" value="Homeodomain"/>
    <property type="match status" value="1"/>
</dbReference>
<keyword evidence="1 2" id="KW-0539">Nucleus</keyword>
<accession>A0AA40F8Z6</accession>
<dbReference type="AlphaFoldDB" id="A0AA40F8Z6"/>
<evidence type="ECO:0008006" key="8">
    <source>
        <dbReference type="Google" id="ProtNLM"/>
    </source>
</evidence>
<dbReference type="InterPro" id="IPR001763">
    <property type="entry name" value="Rhodanese-like_dom"/>
</dbReference>
<evidence type="ECO:0000313" key="7">
    <source>
        <dbReference type="Proteomes" id="UP001172155"/>
    </source>
</evidence>
<evidence type="ECO:0000256" key="1">
    <source>
        <dbReference type="PROSITE-ProRule" id="PRU00108"/>
    </source>
</evidence>
<dbReference type="SUPFAM" id="SSF52821">
    <property type="entry name" value="Rhodanese/Cell cycle control phosphatase"/>
    <property type="match status" value="1"/>
</dbReference>
<keyword evidence="1 2" id="KW-0238">DNA-binding</keyword>
<feature type="region of interest" description="Disordered" evidence="3">
    <location>
        <begin position="801"/>
        <end position="849"/>
    </location>
</feature>
<feature type="compositionally biased region" description="Pro residues" evidence="3">
    <location>
        <begin position="804"/>
        <end position="818"/>
    </location>
</feature>
<dbReference type="Gene3D" id="3.40.250.10">
    <property type="entry name" value="Rhodanese-like domain"/>
    <property type="match status" value="1"/>
</dbReference>
<dbReference type="Proteomes" id="UP001172155">
    <property type="component" value="Unassembled WGS sequence"/>
</dbReference>
<feature type="domain" description="Rhodanese" evidence="5">
    <location>
        <begin position="595"/>
        <end position="709"/>
    </location>
</feature>
<proteinExistence type="predicted"/>
<feature type="region of interest" description="Disordered" evidence="3">
    <location>
        <begin position="447"/>
        <end position="485"/>
    </location>
</feature>
<sequence>MLHWKCDDLFVLPELEDLEKCLRDDYAFETETFAIPSENAHLELMLKLGDMIKKHESEDTLFLVYYGGHARIDESRQSTWCATRHPGSPWLQWSAIQTLLERSASDVLILLDCCAGAASATFPTGSSITETISASSWDAIAPDPGRYSFTNALIEVLQEWRVRTFSAAMLHAEVLARLKHPRPIRINGKHFEARSTPVHFMMTTDHRAPSIEIGRIVPQKRLPPTPPKEPSFRQLPAAYPSLSQEQAISQELMIPSTPEPNEDQPHVMISLALEEDQRLDINAWQQWLGSFPALAKYVKVQGVFKSHSTLLLLSLPVMVWDLLPNDPACSFIAFIRSNNLIGTPADGTAPPTPPSASAVDAKDRTRADTASWMSGTTVSPLEDRNVMDHGAESARSRQLKDQSYQTNRDSWMSPGSSVAEESRPTSAIQISPMSLPVTYSSTSLAASQRGSGVGSSQAPLRSATVGSSSRMSFSDTPSGATLLSHPKSAAINPRFDRDEHVADGISLSKHVVKRLEGYFLQNPEPTTTWIEVLSSNLGVDTTDVHSWFHHRRESERMKHNLQSLRLGSARNSEVREGAVQMILPGHLNTLLEIYPSKSVLVVDLRSATDFEKSHIHDAVNLRAPFSFVENMSLEMIEDTFMDDQSRRSFSKWSQCRCVVFYDRVVEFDWECPGAEALYDKFRKKGWRGQGFILKGHYREFSASFDKYISGSKMTKEAKQHLDGLRQQSSLPQEEVDDRHRRYDEWLRNVMTEERVPQRTELIPARKMERRRAVEQHQKELESEFEVRFPALFRKVMAMGKRVDSPPPASRSPSPPPPFFEGSNNTGAFRNVEWGDQDNDDSTYAGTGYGDRYDRKAALVEPLVSGLEKIRREAAAGGSYPDDGGCAGGGSYVHADKLDMYPDDYDEIDPKSEGLKNDPLFQRAGAGGSNKTQEFGDGRGGGAEKGDGDVKQKGGRVAGLRRPPLWERLRSGGK</sequence>
<dbReference type="SUPFAM" id="SSF46689">
    <property type="entry name" value="Homeodomain-like"/>
    <property type="match status" value="1"/>
</dbReference>
<feature type="compositionally biased region" description="Basic and acidic residues" evidence="3">
    <location>
        <begin position="963"/>
        <end position="973"/>
    </location>
</feature>
<dbReference type="PROSITE" id="PS50206">
    <property type="entry name" value="RHODANESE_3"/>
    <property type="match status" value="1"/>
</dbReference>
<feature type="compositionally biased region" description="Polar residues" evidence="3">
    <location>
        <begin position="401"/>
        <end position="416"/>
    </location>
</feature>